<feature type="non-terminal residue" evidence="1">
    <location>
        <position position="177"/>
    </location>
</feature>
<dbReference type="EMBL" id="SCHB01000027">
    <property type="protein sequence ID" value="TBW69773.1"/>
    <property type="molecule type" value="Genomic_DNA"/>
</dbReference>
<accession>A0A4Q9W5T7</accession>
<dbReference type="Proteomes" id="UP000293637">
    <property type="component" value="Unassembled WGS sequence"/>
</dbReference>
<name>A0A4Q9W5T7_STALU</name>
<protein>
    <submittedName>
        <fullName evidence="1">Uncharacterized protein</fullName>
    </submittedName>
</protein>
<comment type="caution">
    <text evidence="1">The sequence shown here is derived from an EMBL/GenBank/DDBJ whole genome shotgun (WGS) entry which is preliminary data.</text>
</comment>
<evidence type="ECO:0000313" key="1">
    <source>
        <dbReference type="EMBL" id="TBW69773.1"/>
    </source>
</evidence>
<reference evidence="1 2" key="1">
    <citation type="journal article" date="2019" name="Sci. Transl. Med.">
        <title>Quorum sensing between bacterial species on the skin protects against epidermal injury in atopic dermatitis.</title>
        <authorList>
            <person name="Williams M.R."/>
        </authorList>
    </citation>
    <scope>NUCLEOTIDE SEQUENCE [LARGE SCALE GENOMIC DNA]</scope>
    <source>
        <strain evidence="1 2">E7</strain>
    </source>
</reference>
<evidence type="ECO:0000313" key="2">
    <source>
        <dbReference type="Proteomes" id="UP000293637"/>
    </source>
</evidence>
<dbReference type="AlphaFoldDB" id="A0A4Q9W5T7"/>
<sequence length="177" mass="20139">MCSLHAELPSLDIDVWIVSIYLAHHFISQSSDVTLGIHFSIDNKNTENMMVLNTDIAPLNLSISQSDVVKDMVDDCSAILEELQMCGASFVVQPKAVQTDVETMIHIEKVQEQFELNHICHHIHRLYNEASSFADLEFYPHVQDGFDIVYNDNVYDDLTVHTLVNLINGIYMQITQD</sequence>
<gene>
    <name evidence="1" type="ORF">EQ812_12425</name>
</gene>
<proteinExistence type="predicted"/>
<organism evidence="1 2">
    <name type="scientific">Staphylococcus lugdunensis</name>
    <dbReference type="NCBI Taxonomy" id="28035"/>
    <lineage>
        <taxon>Bacteria</taxon>
        <taxon>Bacillati</taxon>
        <taxon>Bacillota</taxon>
        <taxon>Bacilli</taxon>
        <taxon>Bacillales</taxon>
        <taxon>Staphylococcaceae</taxon>
        <taxon>Staphylococcus</taxon>
    </lineage>
</organism>